<dbReference type="Proteomes" id="UP001202328">
    <property type="component" value="Unassembled WGS sequence"/>
</dbReference>
<keyword evidence="3 6" id="KW-0378">Hydrolase</keyword>
<dbReference type="GO" id="GO:0016020">
    <property type="term" value="C:membrane"/>
    <property type="evidence" value="ECO:0007669"/>
    <property type="project" value="TreeGrafter"/>
</dbReference>
<organism evidence="8 9">
    <name type="scientific">Papaver atlanticum</name>
    <dbReference type="NCBI Taxonomy" id="357466"/>
    <lineage>
        <taxon>Eukaryota</taxon>
        <taxon>Viridiplantae</taxon>
        <taxon>Streptophyta</taxon>
        <taxon>Embryophyta</taxon>
        <taxon>Tracheophyta</taxon>
        <taxon>Spermatophyta</taxon>
        <taxon>Magnoliopsida</taxon>
        <taxon>Ranunculales</taxon>
        <taxon>Papaveraceae</taxon>
        <taxon>Papaveroideae</taxon>
        <taxon>Papaver</taxon>
    </lineage>
</organism>
<comment type="cofactor">
    <cofactor evidence="6">
        <name>Zn(2+)</name>
        <dbReference type="ChEBI" id="CHEBI:29105"/>
    </cofactor>
    <text evidence="6">Binds 1 zinc ion per subunit.</text>
</comment>
<dbReference type="AlphaFoldDB" id="A0AAD4T726"/>
<comment type="similarity">
    <text evidence="6">Belongs to the peptidase M48 family.</text>
</comment>
<proteinExistence type="inferred from homology"/>
<evidence type="ECO:0000313" key="9">
    <source>
        <dbReference type="Proteomes" id="UP001202328"/>
    </source>
</evidence>
<keyword evidence="1 6" id="KW-0645">Protease</keyword>
<evidence type="ECO:0000256" key="6">
    <source>
        <dbReference type="RuleBase" id="RU003983"/>
    </source>
</evidence>
<comment type="caution">
    <text evidence="8">The sequence shown here is derived from an EMBL/GenBank/DDBJ whole genome shotgun (WGS) entry which is preliminary data.</text>
</comment>
<dbReference type="PANTHER" id="PTHR22726:SF1">
    <property type="entry name" value="METALLOENDOPEPTIDASE OMA1, MITOCHONDRIAL"/>
    <property type="match status" value="1"/>
</dbReference>
<dbReference type="PANTHER" id="PTHR22726">
    <property type="entry name" value="METALLOENDOPEPTIDASE OMA1"/>
    <property type="match status" value="1"/>
</dbReference>
<evidence type="ECO:0000256" key="1">
    <source>
        <dbReference type="ARBA" id="ARBA00022670"/>
    </source>
</evidence>
<evidence type="ECO:0000256" key="4">
    <source>
        <dbReference type="ARBA" id="ARBA00022833"/>
    </source>
</evidence>
<evidence type="ECO:0000259" key="7">
    <source>
        <dbReference type="Pfam" id="PF01435"/>
    </source>
</evidence>
<gene>
    <name evidence="8" type="ORF">MKW98_006578</name>
</gene>
<dbReference type="InterPro" id="IPR051156">
    <property type="entry name" value="Mito/Outer_Membr_Metalloprot"/>
</dbReference>
<evidence type="ECO:0000313" key="8">
    <source>
        <dbReference type="EMBL" id="KAI3944417.1"/>
    </source>
</evidence>
<evidence type="ECO:0000256" key="3">
    <source>
        <dbReference type="ARBA" id="ARBA00022801"/>
    </source>
</evidence>
<accession>A0AAD4T726</accession>
<dbReference type="GO" id="GO:0051603">
    <property type="term" value="P:proteolysis involved in protein catabolic process"/>
    <property type="evidence" value="ECO:0007669"/>
    <property type="project" value="TreeGrafter"/>
</dbReference>
<name>A0AAD4T726_9MAGN</name>
<keyword evidence="9" id="KW-1185">Reference proteome</keyword>
<keyword evidence="2" id="KW-0479">Metal-binding</keyword>
<dbReference type="GO" id="GO:0004222">
    <property type="term" value="F:metalloendopeptidase activity"/>
    <property type="evidence" value="ECO:0007669"/>
    <property type="project" value="InterPro"/>
</dbReference>
<dbReference type="InterPro" id="IPR001915">
    <property type="entry name" value="Peptidase_M48"/>
</dbReference>
<keyword evidence="5 6" id="KW-0482">Metalloprotease</keyword>
<evidence type="ECO:0000256" key="2">
    <source>
        <dbReference type="ARBA" id="ARBA00022723"/>
    </source>
</evidence>
<dbReference type="EMBL" id="JAJJMB010004055">
    <property type="protein sequence ID" value="KAI3944417.1"/>
    <property type="molecule type" value="Genomic_DNA"/>
</dbReference>
<dbReference type="GO" id="GO:0046872">
    <property type="term" value="F:metal ion binding"/>
    <property type="evidence" value="ECO:0007669"/>
    <property type="project" value="UniProtKB-KW"/>
</dbReference>
<dbReference type="Pfam" id="PF01435">
    <property type="entry name" value="Peptidase_M48"/>
    <property type="match status" value="1"/>
</dbReference>
<evidence type="ECO:0000256" key="5">
    <source>
        <dbReference type="ARBA" id="ARBA00023049"/>
    </source>
</evidence>
<feature type="domain" description="Peptidase M48" evidence="7">
    <location>
        <begin position="2"/>
        <end position="58"/>
    </location>
</feature>
<sequence>MEKEADYIGLLLLASAGYDPRGAPQVYEKLGELLDGGLLLEDYLYTHPSGKKRAQLLSQDKVMEEALCIYKELNSCRGIERRVWFYSGFWDSVSLLCITTVCCVMLCCGEEE</sequence>
<reference evidence="8" key="1">
    <citation type="submission" date="2022-04" db="EMBL/GenBank/DDBJ databases">
        <title>A functionally conserved STORR gene fusion in Papaver species that diverged 16.8 million years ago.</title>
        <authorList>
            <person name="Catania T."/>
        </authorList>
    </citation>
    <scope>NUCLEOTIDE SEQUENCE</scope>
    <source>
        <strain evidence="8">S-188037</strain>
    </source>
</reference>
<protein>
    <recommendedName>
        <fullName evidence="7">Peptidase M48 domain-containing protein</fullName>
    </recommendedName>
</protein>
<keyword evidence="4 6" id="KW-0862">Zinc</keyword>